<evidence type="ECO:0000256" key="1">
    <source>
        <dbReference type="ARBA" id="ARBA00008858"/>
    </source>
</evidence>
<dbReference type="Gene3D" id="3.20.20.190">
    <property type="entry name" value="Phosphatidylinositol (PI) phosphodiesterase"/>
    <property type="match status" value="1"/>
</dbReference>
<sequence>MQTLYVDKPNPISCHSHNDYWRREPLFSALKTGCVGVEADVWLVEDDLWIAHERSDLKRGVTFTSLYVEPLVKLLEQRNGFFPGKGWTHYGVYEDYPEQTLALVIDLKSESLETWPLVEAQLQPLRDRGWLTHVSDGKVHPRPITVVGSGATDFSTLRANTTFRDSFFDAPLNALENSQYDATNSYYASVSFTEYLGLSLTGFLTPTQLEKLKGSVREAHARGLKARYWGAPAWALGVRGRIWKILSDEGVDIVNVDDLQSFRDWATARTATADML</sequence>
<dbReference type="PANTHER" id="PTHR31571">
    <property type="entry name" value="ALTERED INHERITANCE OF MITOCHONDRIA PROTEIN 6"/>
    <property type="match status" value="1"/>
</dbReference>
<gene>
    <name evidence="3" type="ORF">PPNO1_LOCUS17</name>
</gene>
<proteinExistence type="inferred from homology"/>
<comment type="caution">
    <text evidence="3">The sequence shown here is derived from an EMBL/GenBank/DDBJ whole genome shotgun (WGS) entry which is preliminary data.</text>
</comment>
<dbReference type="EMBL" id="CALLCH030000001">
    <property type="protein sequence ID" value="CAI4210210.1"/>
    <property type="molecule type" value="Genomic_DNA"/>
</dbReference>
<dbReference type="AlphaFoldDB" id="A0A9P1GTZ7"/>
<reference evidence="3" key="1">
    <citation type="submission" date="2022-11" db="EMBL/GenBank/DDBJ databases">
        <authorList>
            <person name="Scott C."/>
            <person name="Bruce N."/>
        </authorList>
    </citation>
    <scope>NUCLEOTIDE SEQUENCE</scope>
</reference>
<comment type="similarity">
    <text evidence="1">Belongs to the AIM6 family.</text>
</comment>
<protein>
    <recommendedName>
        <fullName evidence="2">Altered inheritance of mitochondria protein 6</fullName>
    </recommendedName>
</protein>
<evidence type="ECO:0000313" key="3">
    <source>
        <dbReference type="EMBL" id="CAI4210210.1"/>
    </source>
</evidence>
<dbReference type="GO" id="GO:0006629">
    <property type="term" value="P:lipid metabolic process"/>
    <property type="evidence" value="ECO:0007669"/>
    <property type="project" value="InterPro"/>
</dbReference>
<dbReference type="GO" id="GO:0008081">
    <property type="term" value="F:phosphoric diester hydrolase activity"/>
    <property type="evidence" value="ECO:0007669"/>
    <property type="project" value="InterPro"/>
</dbReference>
<dbReference type="OrthoDB" id="4153866at2759"/>
<dbReference type="Proteomes" id="UP000838763">
    <property type="component" value="Unassembled WGS sequence"/>
</dbReference>
<evidence type="ECO:0000313" key="4">
    <source>
        <dbReference type="Proteomes" id="UP000838763"/>
    </source>
</evidence>
<dbReference type="PANTHER" id="PTHR31571:SF1">
    <property type="entry name" value="ALTERED INHERITANCE OF MITOCHONDRIA PROTEIN 6"/>
    <property type="match status" value="1"/>
</dbReference>
<keyword evidence="4" id="KW-1185">Reference proteome</keyword>
<dbReference type="SUPFAM" id="SSF51695">
    <property type="entry name" value="PLC-like phosphodiesterases"/>
    <property type="match status" value="1"/>
</dbReference>
<name>A0A9P1GTZ7_9PEZI</name>
<accession>A0A9P1GTZ7</accession>
<organism evidence="3 4">
    <name type="scientific">Parascedosporium putredinis</name>
    <dbReference type="NCBI Taxonomy" id="1442378"/>
    <lineage>
        <taxon>Eukaryota</taxon>
        <taxon>Fungi</taxon>
        <taxon>Dikarya</taxon>
        <taxon>Ascomycota</taxon>
        <taxon>Pezizomycotina</taxon>
        <taxon>Sordariomycetes</taxon>
        <taxon>Hypocreomycetidae</taxon>
        <taxon>Microascales</taxon>
        <taxon>Microascaceae</taxon>
        <taxon>Parascedosporium</taxon>
    </lineage>
</organism>
<dbReference type="InterPro" id="IPR017946">
    <property type="entry name" value="PLC-like_Pdiesterase_TIM-brl"/>
</dbReference>
<evidence type="ECO:0000256" key="2">
    <source>
        <dbReference type="ARBA" id="ARBA00014286"/>
    </source>
</evidence>
<dbReference type="InterPro" id="IPR051236">
    <property type="entry name" value="HAT_RTT109-like"/>
</dbReference>